<sequence length="247" mass="27563">VAVHGLGANPAYAWVQLNSPDGQGHAEVPFNWLKELLPAELSCRVMAFNYDSKWFWDAPQQRPSNISDDLLRSLRDNRMNEKAVVSSLSRSAYKDIGDSTVGFVFFGTPHRGSLAATLGSLIASLPLPGSINERRILRVLEEQSDTLADLLGQFSDWLFENSVPAVCCFEKHMTAAPIVGKHMRSIKQLVVSQDSACIDGHPRIGLDADHSKMNKFYGRNDPSFQLVYPEIVRMSTSAQEMLTRRRN</sequence>
<dbReference type="PANTHER" id="PTHR48182:SF3">
    <property type="entry name" value="DUF676 DOMAIN-CONTAINING PROTEIN"/>
    <property type="match status" value="1"/>
</dbReference>
<dbReference type="PANTHER" id="PTHR48182">
    <property type="entry name" value="PROTEIN SERAC1"/>
    <property type="match status" value="1"/>
</dbReference>
<dbReference type="InterPro" id="IPR052374">
    <property type="entry name" value="SERAC1"/>
</dbReference>
<dbReference type="OrthoDB" id="163438at2759"/>
<feature type="non-terminal residue" evidence="1">
    <location>
        <position position="247"/>
    </location>
</feature>
<dbReference type="EMBL" id="KN832870">
    <property type="protein sequence ID" value="KIN07181.1"/>
    <property type="molecule type" value="Genomic_DNA"/>
</dbReference>
<protein>
    <submittedName>
        <fullName evidence="1">Uncharacterized protein</fullName>
    </submittedName>
</protein>
<proteinExistence type="predicted"/>
<reference evidence="2" key="2">
    <citation type="submission" date="2015-01" db="EMBL/GenBank/DDBJ databases">
        <title>Evolutionary Origins and Diversification of the Mycorrhizal Mutualists.</title>
        <authorList>
            <consortium name="DOE Joint Genome Institute"/>
            <consortium name="Mycorrhizal Genomics Consortium"/>
            <person name="Kohler A."/>
            <person name="Kuo A."/>
            <person name="Nagy L.G."/>
            <person name="Floudas D."/>
            <person name="Copeland A."/>
            <person name="Barry K.W."/>
            <person name="Cichocki N."/>
            <person name="Veneault-Fourrey C."/>
            <person name="LaButti K."/>
            <person name="Lindquist E.A."/>
            <person name="Lipzen A."/>
            <person name="Lundell T."/>
            <person name="Morin E."/>
            <person name="Murat C."/>
            <person name="Riley R."/>
            <person name="Ohm R."/>
            <person name="Sun H."/>
            <person name="Tunlid A."/>
            <person name="Henrissat B."/>
            <person name="Grigoriev I.V."/>
            <person name="Hibbett D.S."/>
            <person name="Martin F."/>
        </authorList>
    </citation>
    <scope>NUCLEOTIDE SEQUENCE [LARGE SCALE GENOMIC DNA]</scope>
    <source>
        <strain evidence="2">Zn</strain>
    </source>
</reference>
<dbReference type="Proteomes" id="UP000054321">
    <property type="component" value="Unassembled WGS sequence"/>
</dbReference>
<evidence type="ECO:0000313" key="2">
    <source>
        <dbReference type="Proteomes" id="UP000054321"/>
    </source>
</evidence>
<name>A0A0C3HG69_OIDMZ</name>
<feature type="non-terminal residue" evidence="1">
    <location>
        <position position="1"/>
    </location>
</feature>
<gene>
    <name evidence="1" type="ORF">OIDMADRAFT_89340</name>
</gene>
<dbReference type="InParanoid" id="A0A0C3HG69"/>
<dbReference type="HOGENOM" id="CLU_1126832_0_0_1"/>
<reference evidence="1 2" key="1">
    <citation type="submission" date="2014-04" db="EMBL/GenBank/DDBJ databases">
        <authorList>
            <consortium name="DOE Joint Genome Institute"/>
            <person name="Kuo A."/>
            <person name="Martino E."/>
            <person name="Perotto S."/>
            <person name="Kohler A."/>
            <person name="Nagy L.G."/>
            <person name="Floudas D."/>
            <person name="Copeland A."/>
            <person name="Barry K.W."/>
            <person name="Cichocki N."/>
            <person name="Veneault-Fourrey C."/>
            <person name="LaButti K."/>
            <person name="Lindquist E.A."/>
            <person name="Lipzen A."/>
            <person name="Lundell T."/>
            <person name="Morin E."/>
            <person name="Murat C."/>
            <person name="Sun H."/>
            <person name="Tunlid A."/>
            <person name="Henrissat B."/>
            <person name="Grigoriev I.V."/>
            <person name="Hibbett D.S."/>
            <person name="Martin F."/>
            <person name="Nordberg H.P."/>
            <person name="Cantor M.N."/>
            <person name="Hua S.X."/>
        </authorList>
    </citation>
    <scope>NUCLEOTIDE SEQUENCE [LARGE SCALE GENOMIC DNA]</scope>
    <source>
        <strain evidence="1 2">Zn</strain>
    </source>
</reference>
<organism evidence="1 2">
    <name type="scientific">Oidiodendron maius (strain Zn)</name>
    <dbReference type="NCBI Taxonomy" id="913774"/>
    <lineage>
        <taxon>Eukaryota</taxon>
        <taxon>Fungi</taxon>
        <taxon>Dikarya</taxon>
        <taxon>Ascomycota</taxon>
        <taxon>Pezizomycotina</taxon>
        <taxon>Leotiomycetes</taxon>
        <taxon>Leotiomycetes incertae sedis</taxon>
        <taxon>Myxotrichaceae</taxon>
        <taxon>Oidiodendron</taxon>
    </lineage>
</organism>
<accession>A0A0C3HG69</accession>
<keyword evidence="2" id="KW-1185">Reference proteome</keyword>
<dbReference type="AlphaFoldDB" id="A0A0C3HG69"/>
<evidence type="ECO:0000313" key="1">
    <source>
        <dbReference type="EMBL" id="KIN07181.1"/>
    </source>
</evidence>